<accession>A0A9P5ZIL2</accession>
<sequence>MTVPNTASPWKTLYSGNPFPSLPGKDYTPPPNQDSFIQRDLYLDGSKALDDHSSFLRTLYSDVLALPSVTHLKFPRGGGGIQIFSRLIATDDNAITFSYDGPSSDSCLLSVFHSQSTFPLSYSIYGQPPVKIEPPANTSGFNLTFQDGRAAIDYFPAYDEVDLREGSQLALLLATQLRVSNILFWLHPTFALAITDHVSVVTSNSTFAAAINLQANALLNQLNADAARGTTTEYAALSYAPSLTIDTYIQGLNGAIDTLGAFQSQYDRFVDNAASIAIQAEAWDTMLQRSQDVLTTQMRLAQEAYDKFQSAIAILNDCENASKNHQRVLGDASRDFRLGLEIWQREQMRKQAFLAIKIAFSIAILATGNPASIGDILETVVEAGETISEIAKISDSVKQLQDVVQTLNMMWASTLKTVEVMMQIKNNPDWDVSTSAGDVQASAVLVAMTGIAAWDVWRLEIEDAIQAAVDEDIGGARKYLLELRKHSINGKLLCMARAQAVRAGQEYSQLQMSVWVTRRDTSRLVALREQFKHEETAAKEASIYFWDRLTLLNTGVLTMMRNVIWAYRYYALRDSSVVLSPIKSVADYKADSQTLRTEVINWQEGFSSAPSPYEYHRTAEDLPLNYGPAVIASLKETSHATFTLNPPPELARPFVGGGRFRTFGLRVYLDGARPKAIASDGSGVITLSIKTSGLYHDVFRGEFFAFTRMPLARSFSYRISQTGETKIEIDSIIPSDVYADPTPLTQWTIAVTKPDTVDLSGLTDVRLEWKGNAYYDTRKVALASAGIEESDS</sequence>
<evidence type="ECO:0000313" key="1">
    <source>
        <dbReference type="EMBL" id="KAF9487723.1"/>
    </source>
</evidence>
<keyword evidence="2" id="KW-1185">Reference proteome</keyword>
<organism evidence="1 2">
    <name type="scientific">Pleurotus eryngii</name>
    <name type="common">Boletus of the steppes</name>
    <dbReference type="NCBI Taxonomy" id="5323"/>
    <lineage>
        <taxon>Eukaryota</taxon>
        <taxon>Fungi</taxon>
        <taxon>Dikarya</taxon>
        <taxon>Basidiomycota</taxon>
        <taxon>Agaricomycotina</taxon>
        <taxon>Agaricomycetes</taxon>
        <taxon>Agaricomycetidae</taxon>
        <taxon>Agaricales</taxon>
        <taxon>Pleurotineae</taxon>
        <taxon>Pleurotaceae</taxon>
        <taxon>Pleurotus</taxon>
    </lineage>
</organism>
<dbReference type="Proteomes" id="UP000807025">
    <property type="component" value="Unassembled WGS sequence"/>
</dbReference>
<dbReference type="PANTHER" id="PTHR34714:SF2">
    <property type="entry name" value="EGF-LIKE DOMAIN-CONTAINING PROTEIN"/>
    <property type="match status" value="1"/>
</dbReference>
<name>A0A9P5ZIL2_PLEER</name>
<comment type="caution">
    <text evidence="1">The sequence shown here is derived from an EMBL/GenBank/DDBJ whole genome shotgun (WGS) entry which is preliminary data.</text>
</comment>
<proteinExistence type="predicted"/>
<dbReference type="AlphaFoldDB" id="A0A9P5ZIL2"/>
<gene>
    <name evidence="1" type="ORF">BDN71DRAFT_1425310</name>
</gene>
<reference evidence="1" key="1">
    <citation type="submission" date="2020-11" db="EMBL/GenBank/DDBJ databases">
        <authorList>
            <consortium name="DOE Joint Genome Institute"/>
            <person name="Ahrendt S."/>
            <person name="Riley R."/>
            <person name="Andreopoulos W."/>
            <person name="Labutti K."/>
            <person name="Pangilinan J."/>
            <person name="Ruiz-Duenas F.J."/>
            <person name="Barrasa J.M."/>
            <person name="Sanchez-Garcia M."/>
            <person name="Camarero S."/>
            <person name="Miyauchi S."/>
            <person name="Serrano A."/>
            <person name="Linde D."/>
            <person name="Babiker R."/>
            <person name="Drula E."/>
            <person name="Ayuso-Fernandez I."/>
            <person name="Pacheco R."/>
            <person name="Padilla G."/>
            <person name="Ferreira P."/>
            <person name="Barriuso J."/>
            <person name="Kellner H."/>
            <person name="Castanera R."/>
            <person name="Alfaro M."/>
            <person name="Ramirez L."/>
            <person name="Pisabarro A.G."/>
            <person name="Kuo A."/>
            <person name="Tritt A."/>
            <person name="Lipzen A."/>
            <person name="He G."/>
            <person name="Yan M."/>
            <person name="Ng V."/>
            <person name="Cullen D."/>
            <person name="Martin F."/>
            <person name="Rosso M.-N."/>
            <person name="Henrissat B."/>
            <person name="Hibbett D."/>
            <person name="Martinez A.T."/>
            <person name="Grigoriev I.V."/>
        </authorList>
    </citation>
    <scope>NUCLEOTIDE SEQUENCE</scope>
    <source>
        <strain evidence="1">ATCC 90797</strain>
    </source>
</reference>
<dbReference type="PANTHER" id="PTHR34714">
    <property type="entry name" value="EGF-LIKE DOMAIN-CONTAINING PROTEIN"/>
    <property type="match status" value="1"/>
</dbReference>
<protein>
    <submittedName>
        <fullName evidence="1">Uncharacterized protein</fullName>
    </submittedName>
</protein>
<evidence type="ECO:0000313" key="2">
    <source>
        <dbReference type="Proteomes" id="UP000807025"/>
    </source>
</evidence>
<dbReference type="EMBL" id="MU154754">
    <property type="protein sequence ID" value="KAF9487723.1"/>
    <property type="molecule type" value="Genomic_DNA"/>
</dbReference>
<dbReference type="OrthoDB" id="3509531at2759"/>